<protein>
    <submittedName>
        <fullName evidence="2">TIR domain-containing protein</fullName>
    </submittedName>
</protein>
<reference evidence="3" key="1">
    <citation type="journal article" date="2019" name="Int. J. Syst. Evol. Microbiol.">
        <title>The Global Catalogue of Microorganisms (GCM) 10K type strain sequencing project: providing services to taxonomists for standard genome sequencing and annotation.</title>
        <authorList>
            <consortium name="The Broad Institute Genomics Platform"/>
            <consortium name="The Broad Institute Genome Sequencing Center for Infectious Disease"/>
            <person name="Wu L."/>
            <person name="Ma J."/>
        </authorList>
    </citation>
    <scope>NUCLEOTIDE SEQUENCE [LARGE SCALE GENOMIC DNA]</scope>
    <source>
        <strain evidence="3">CCM 8907</strain>
    </source>
</reference>
<dbReference type="Gene3D" id="3.40.50.11200">
    <property type="match status" value="1"/>
</dbReference>
<proteinExistence type="predicted"/>
<dbReference type="SUPFAM" id="SSF52206">
    <property type="entry name" value="Hypothetical protein MTH538"/>
    <property type="match status" value="1"/>
</dbReference>
<dbReference type="InterPro" id="IPR015032">
    <property type="entry name" value="ThsB__TIR-like_domain"/>
</dbReference>
<evidence type="ECO:0000313" key="2">
    <source>
        <dbReference type="EMBL" id="MFC6275623.1"/>
    </source>
</evidence>
<accession>A0ABW1TP31</accession>
<gene>
    <name evidence="2" type="ORF">ACFQET_08870</name>
</gene>
<organism evidence="2 3">
    <name type="scientific">Levilactobacillus tangyuanensis</name>
    <dbReference type="NCBI Taxonomy" id="2486021"/>
    <lineage>
        <taxon>Bacteria</taxon>
        <taxon>Bacillati</taxon>
        <taxon>Bacillota</taxon>
        <taxon>Bacilli</taxon>
        <taxon>Lactobacillales</taxon>
        <taxon>Lactobacillaceae</taxon>
        <taxon>Levilactobacillus</taxon>
    </lineage>
</organism>
<dbReference type="Proteomes" id="UP001596191">
    <property type="component" value="Unassembled WGS sequence"/>
</dbReference>
<keyword evidence="3" id="KW-1185">Reference proteome</keyword>
<dbReference type="RefSeq" id="WP_125642719.1">
    <property type="nucleotide sequence ID" value="NZ_JBHSSJ010000012.1"/>
</dbReference>
<sequence length="164" mass="19402">MAYRNKVYVAFDGDNDMRYYDLMRGWNVKDDFDFNDAHDLHSARDSSTEESIKKSLMDRFNNSKLFILLIGEHTRYLTKFVKWEIEVAIRLNLPIIAVNLNDKRQGDDLMPAVLRDELHITVPYKEKIIKYAMDNWPDSDKRHRGNGETGEYVYKDKVYEDLGL</sequence>
<comment type="caution">
    <text evidence="2">The sequence shown here is derived from an EMBL/GenBank/DDBJ whole genome shotgun (WGS) entry which is preliminary data.</text>
</comment>
<dbReference type="EMBL" id="JBHSSJ010000012">
    <property type="protein sequence ID" value="MFC6275623.1"/>
    <property type="molecule type" value="Genomic_DNA"/>
</dbReference>
<dbReference type="Pfam" id="PF08937">
    <property type="entry name" value="ThsB_TIR"/>
    <property type="match status" value="1"/>
</dbReference>
<evidence type="ECO:0000313" key="3">
    <source>
        <dbReference type="Proteomes" id="UP001596191"/>
    </source>
</evidence>
<feature type="domain" description="Thoeris protein ThsB TIR-like" evidence="1">
    <location>
        <begin position="8"/>
        <end position="104"/>
    </location>
</feature>
<name>A0ABW1TP31_9LACO</name>
<evidence type="ECO:0000259" key="1">
    <source>
        <dbReference type="Pfam" id="PF08937"/>
    </source>
</evidence>
<dbReference type="InterPro" id="IPR036490">
    <property type="entry name" value="ThsB_TIR-like_sf"/>
</dbReference>